<dbReference type="EMBL" id="JBEPEK010000202">
    <property type="protein sequence ID" value="MER7182836.1"/>
    <property type="molecule type" value="Genomic_DNA"/>
</dbReference>
<keyword evidence="2" id="KW-1185">Reference proteome</keyword>
<proteinExistence type="predicted"/>
<gene>
    <name evidence="1" type="ORF">ABT404_25750</name>
</gene>
<reference evidence="1 2" key="1">
    <citation type="submission" date="2024-06" db="EMBL/GenBank/DDBJ databases">
        <title>The Natural Products Discovery Center: Release of the First 8490 Sequenced Strains for Exploring Actinobacteria Biosynthetic Diversity.</title>
        <authorList>
            <person name="Kalkreuter E."/>
            <person name="Kautsar S.A."/>
            <person name="Yang D."/>
            <person name="Bader C.D."/>
            <person name="Teijaro C.N."/>
            <person name="Fluegel L."/>
            <person name="Davis C.M."/>
            <person name="Simpson J.R."/>
            <person name="Lauterbach L."/>
            <person name="Steele A.D."/>
            <person name="Gui C."/>
            <person name="Meng S."/>
            <person name="Li G."/>
            <person name="Viehrig K."/>
            <person name="Ye F."/>
            <person name="Su P."/>
            <person name="Kiefer A.F."/>
            <person name="Nichols A."/>
            <person name="Cepeda A.J."/>
            <person name="Yan W."/>
            <person name="Fan B."/>
            <person name="Jiang Y."/>
            <person name="Adhikari A."/>
            <person name="Zheng C.-J."/>
            <person name="Schuster L."/>
            <person name="Cowan T.M."/>
            <person name="Smanski M.J."/>
            <person name="Chevrette M.G."/>
            <person name="De Carvalho L.P.S."/>
            <person name="Shen B."/>
        </authorList>
    </citation>
    <scope>NUCLEOTIDE SEQUENCE [LARGE SCALE GENOMIC DNA]</scope>
    <source>
        <strain evidence="1 2">NPDC000234</strain>
    </source>
</reference>
<comment type="caution">
    <text evidence="1">The sequence shown here is derived from an EMBL/GenBank/DDBJ whole genome shotgun (WGS) entry which is preliminary data.</text>
</comment>
<dbReference type="Proteomes" id="UP001474181">
    <property type="component" value="Unassembled WGS sequence"/>
</dbReference>
<sequence length="118" mass="12507">MVTIHRTSLSPTVPGSSRAPVSVWSAYGPRNFEALVWRAEVIASAGSCCRLAGLVRVQDGLGDGEQGARVLEGRGRDADGYGWPVRNEEPEQFAGVTALMPGAAGDQPACPAWRRARS</sequence>
<evidence type="ECO:0000313" key="1">
    <source>
        <dbReference type="EMBL" id="MER7182836.1"/>
    </source>
</evidence>
<protein>
    <submittedName>
        <fullName evidence="1">Uncharacterized protein</fullName>
    </submittedName>
</protein>
<name>A0ABV1X1E4_9ACTN</name>
<evidence type="ECO:0000313" key="2">
    <source>
        <dbReference type="Proteomes" id="UP001474181"/>
    </source>
</evidence>
<dbReference type="RefSeq" id="WP_350783859.1">
    <property type="nucleotide sequence ID" value="NZ_JBEPEK010000202.1"/>
</dbReference>
<accession>A0ABV1X1E4</accession>
<organism evidence="1 2">
    <name type="scientific">Streptomyces hyaluromycini</name>
    <dbReference type="NCBI Taxonomy" id="1377993"/>
    <lineage>
        <taxon>Bacteria</taxon>
        <taxon>Bacillati</taxon>
        <taxon>Actinomycetota</taxon>
        <taxon>Actinomycetes</taxon>
        <taxon>Kitasatosporales</taxon>
        <taxon>Streptomycetaceae</taxon>
        <taxon>Streptomyces</taxon>
    </lineage>
</organism>